<protein>
    <submittedName>
        <fullName evidence="2">Uncharacterized protein</fullName>
    </submittedName>
</protein>
<evidence type="ECO:0000256" key="1">
    <source>
        <dbReference type="SAM" id="MobiDB-lite"/>
    </source>
</evidence>
<dbReference type="AlphaFoldDB" id="A0A6A6LMC3"/>
<feature type="region of interest" description="Disordered" evidence="1">
    <location>
        <begin position="59"/>
        <end position="84"/>
    </location>
</feature>
<dbReference type="Proteomes" id="UP000467840">
    <property type="component" value="Chromosome 4"/>
</dbReference>
<comment type="caution">
    <text evidence="2">The sequence shown here is derived from an EMBL/GenBank/DDBJ whole genome shotgun (WGS) entry which is preliminary data.</text>
</comment>
<proteinExistence type="predicted"/>
<name>A0A6A6LMC3_HEVBR</name>
<evidence type="ECO:0000313" key="3">
    <source>
        <dbReference type="Proteomes" id="UP000467840"/>
    </source>
</evidence>
<accession>A0A6A6LMC3</accession>
<dbReference type="EMBL" id="JAAGAX010000010">
    <property type="protein sequence ID" value="KAF2301418.1"/>
    <property type="molecule type" value="Genomic_DNA"/>
</dbReference>
<gene>
    <name evidence="2" type="ORF">GH714_023936</name>
</gene>
<organism evidence="2 3">
    <name type="scientific">Hevea brasiliensis</name>
    <name type="common">Para rubber tree</name>
    <name type="synonym">Siphonia brasiliensis</name>
    <dbReference type="NCBI Taxonomy" id="3981"/>
    <lineage>
        <taxon>Eukaryota</taxon>
        <taxon>Viridiplantae</taxon>
        <taxon>Streptophyta</taxon>
        <taxon>Embryophyta</taxon>
        <taxon>Tracheophyta</taxon>
        <taxon>Spermatophyta</taxon>
        <taxon>Magnoliopsida</taxon>
        <taxon>eudicotyledons</taxon>
        <taxon>Gunneridae</taxon>
        <taxon>Pentapetalae</taxon>
        <taxon>rosids</taxon>
        <taxon>fabids</taxon>
        <taxon>Malpighiales</taxon>
        <taxon>Euphorbiaceae</taxon>
        <taxon>Crotonoideae</taxon>
        <taxon>Micrandreae</taxon>
        <taxon>Hevea</taxon>
    </lineage>
</organism>
<sequence>MPRSVVMGPKAIRMDELEDKFQIWQEVTDKKTEQKMDQNMDEMKTALLDEMRNIMSGFFSDKGKGTVNEEVEGNMMQEGQEKKV</sequence>
<reference evidence="2 3" key="1">
    <citation type="journal article" date="2020" name="Mol. Plant">
        <title>The Chromosome-Based Rubber Tree Genome Provides New Insights into Spurge Genome Evolution and Rubber Biosynthesis.</title>
        <authorList>
            <person name="Liu J."/>
            <person name="Shi C."/>
            <person name="Shi C.C."/>
            <person name="Li W."/>
            <person name="Zhang Q.J."/>
            <person name="Zhang Y."/>
            <person name="Li K."/>
            <person name="Lu H.F."/>
            <person name="Shi C."/>
            <person name="Zhu S.T."/>
            <person name="Xiao Z.Y."/>
            <person name="Nan H."/>
            <person name="Yue Y."/>
            <person name="Zhu X.G."/>
            <person name="Wu Y."/>
            <person name="Hong X.N."/>
            <person name="Fan G.Y."/>
            <person name="Tong Y."/>
            <person name="Zhang D."/>
            <person name="Mao C.L."/>
            <person name="Liu Y.L."/>
            <person name="Hao S.J."/>
            <person name="Liu W.Q."/>
            <person name="Lv M.Q."/>
            <person name="Zhang H.B."/>
            <person name="Liu Y."/>
            <person name="Hu-Tang G.R."/>
            <person name="Wang J.P."/>
            <person name="Wang J.H."/>
            <person name="Sun Y.H."/>
            <person name="Ni S.B."/>
            <person name="Chen W.B."/>
            <person name="Zhang X.C."/>
            <person name="Jiao Y.N."/>
            <person name="Eichler E.E."/>
            <person name="Li G.H."/>
            <person name="Liu X."/>
            <person name="Gao L.Z."/>
        </authorList>
    </citation>
    <scope>NUCLEOTIDE SEQUENCE [LARGE SCALE GENOMIC DNA]</scope>
    <source>
        <strain evidence="3">cv. GT1</strain>
        <tissue evidence="2">Leaf</tissue>
    </source>
</reference>
<evidence type="ECO:0000313" key="2">
    <source>
        <dbReference type="EMBL" id="KAF2301418.1"/>
    </source>
</evidence>
<keyword evidence="3" id="KW-1185">Reference proteome</keyword>